<accession>A0A9X8MM81</accession>
<evidence type="ECO:0000313" key="1">
    <source>
        <dbReference type="EMBL" id="SHL07230.1"/>
    </source>
</evidence>
<dbReference type="EMBL" id="FRBK01000002">
    <property type="protein sequence ID" value="SHL07230.1"/>
    <property type="molecule type" value="Genomic_DNA"/>
</dbReference>
<proteinExistence type="predicted"/>
<dbReference type="SUPFAM" id="SSF81901">
    <property type="entry name" value="HCP-like"/>
    <property type="match status" value="2"/>
</dbReference>
<sequence length="777" mass="84432">MESEFEELVDSLANSLVRTAGTKPGMAARADFDRLIRGLPEVDPVWLDGRPERAQWTPQGWQYVSHKPAPVLVVGWRSHLDALLRRHPQTAPTLTAIRDSLAGAHDGGSGHSAPPRVTRNTLSTATVHGPVIQTGSVSTLTFQPVALQGATPDPESWPTAGDIDPIAFGVRPADRVPGYPALPPYVLRDRDADLVSALGQARSGGGLVLVLGEPFAGKSRTALEGMAEELADFRVYAPARGADLRGLPTLLHGRPERYALWLDDLDGHLGDTDGGLEPRMLAQLTALRVVVLATMREDAYDACRRDDRGRVLDLAQTVELAREWRSAERERLRLNYGADPRLAEAARSAGPEGVPAYLTLSPRLQGEWWRARRADRHPRGHALVRAALDLARCGLTGPLPMDLLLKVHEGYADVTGMERESADDARAWAVERRYGLLRLLDRVTGDTWRAAPILVEATGRHEELPDVPGPVWGCALETARTDAAYDYGEVAAKARVAFQRAVDAGDTSALHNLGLLADSLGEGAEAERWFRRAAEAGEPQSAGRLGRMLAERGEGKSAEPLLETAAEAGDTEAATLLGKLLRKRAARWLKAGMEGGSGEAAHLFGDLQLGRGDVDDAFDSYLRAVDAGYAPVAASMARVNQIWNDNESATVWLRRAADAGDVWASAVLAEYVRKENHTEPRRVETVDRALDDIHYGAERGRALDATNLGVLLEERDRADEARPWYLKGYELGDAYGAFRLAELHKKEGDTAEATAWYRKAADLGHLAAKRALGEPHG</sequence>
<evidence type="ECO:0000313" key="2">
    <source>
        <dbReference type="Proteomes" id="UP000184388"/>
    </source>
</evidence>
<organism evidence="1 2">
    <name type="scientific">Streptomyces yunnanensis</name>
    <dbReference type="NCBI Taxonomy" id="156453"/>
    <lineage>
        <taxon>Bacteria</taxon>
        <taxon>Bacillati</taxon>
        <taxon>Actinomycetota</taxon>
        <taxon>Actinomycetes</taxon>
        <taxon>Kitasatosporales</taxon>
        <taxon>Streptomycetaceae</taxon>
        <taxon>Streptomyces</taxon>
    </lineage>
</organism>
<dbReference type="PANTHER" id="PTHR11102">
    <property type="entry name" value="SEL-1-LIKE PROTEIN"/>
    <property type="match status" value="1"/>
</dbReference>
<gene>
    <name evidence="1" type="ORF">SAMN05216268_102431</name>
</gene>
<reference evidence="2" key="1">
    <citation type="submission" date="2016-11" db="EMBL/GenBank/DDBJ databases">
        <authorList>
            <person name="Jaros S."/>
            <person name="Januszkiewicz K."/>
            <person name="Wedrychowicz H."/>
        </authorList>
    </citation>
    <scope>NUCLEOTIDE SEQUENCE [LARGE SCALE GENOMIC DNA]</scope>
    <source>
        <strain evidence="2">CGMCC 4.3555</strain>
    </source>
</reference>
<dbReference type="Pfam" id="PF13374">
    <property type="entry name" value="TPR_10"/>
    <property type="match status" value="1"/>
</dbReference>
<dbReference type="Proteomes" id="UP000184388">
    <property type="component" value="Unassembled WGS sequence"/>
</dbReference>
<dbReference type="Gene3D" id="1.25.40.10">
    <property type="entry name" value="Tetratricopeptide repeat domain"/>
    <property type="match status" value="1"/>
</dbReference>
<protein>
    <submittedName>
        <fullName evidence="1">TPR repeat</fullName>
    </submittedName>
</protein>
<dbReference type="SMART" id="SM00671">
    <property type="entry name" value="SEL1"/>
    <property type="match status" value="3"/>
</dbReference>
<dbReference type="Pfam" id="PF13181">
    <property type="entry name" value="TPR_8"/>
    <property type="match status" value="1"/>
</dbReference>
<dbReference type="InterPro" id="IPR006597">
    <property type="entry name" value="Sel1-like"/>
</dbReference>
<comment type="caution">
    <text evidence="1">The sequence shown here is derived from an EMBL/GenBank/DDBJ whole genome shotgun (WGS) entry which is preliminary data.</text>
</comment>
<dbReference type="InterPro" id="IPR019734">
    <property type="entry name" value="TPR_rpt"/>
</dbReference>
<dbReference type="InterPro" id="IPR050767">
    <property type="entry name" value="Sel1_AlgK"/>
</dbReference>
<dbReference type="PANTHER" id="PTHR11102:SF160">
    <property type="entry name" value="ERAD-ASSOCIATED E3 UBIQUITIN-PROTEIN LIGASE COMPONENT HRD3"/>
    <property type="match status" value="1"/>
</dbReference>
<name>A0A9X8MM81_9ACTN</name>
<dbReference type="AlphaFoldDB" id="A0A9X8MM81"/>
<dbReference type="InterPro" id="IPR011990">
    <property type="entry name" value="TPR-like_helical_dom_sf"/>
</dbReference>